<evidence type="ECO:0000256" key="1">
    <source>
        <dbReference type="SAM" id="MobiDB-lite"/>
    </source>
</evidence>
<proteinExistence type="predicted"/>
<dbReference type="SUPFAM" id="SSF53335">
    <property type="entry name" value="S-adenosyl-L-methionine-dependent methyltransferases"/>
    <property type="match status" value="1"/>
</dbReference>
<reference evidence="2 3" key="1">
    <citation type="submission" date="2012-02" db="EMBL/GenBank/DDBJ databases">
        <title>Whole genome shotgun sequence of Mobilicoccus pelagius NBRC 104925.</title>
        <authorList>
            <person name="Yoshida Y."/>
            <person name="Hosoyama A."/>
            <person name="Tsuchikane K."/>
            <person name="Katsumata H."/>
            <person name="Yamazaki S."/>
            <person name="Fujita N."/>
        </authorList>
    </citation>
    <scope>NUCLEOTIDE SEQUENCE [LARGE SCALE GENOMIC DNA]</scope>
    <source>
        <strain evidence="2 3">NBRC 104925</strain>
    </source>
</reference>
<dbReference type="Pfam" id="PF05401">
    <property type="entry name" value="NodS"/>
    <property type="match status" value="1"/>
</dbReference>
<comment type="caution">
    <text evidence="2">The sequence shown here is derived from an EMBL/GenBank/DDBJ whole genome shotgun (WGS) entry which is preliminary data.</text>
</comment>
<dbReference type="InterPro" id="IPR029063">
    <property type="entry name" value="SAM-dependent_MTases_sf"/>
</dbReference>
<dbReference type="GO" id="GO:0009312">
    <property type="term" value="P:oligosaccharide biosynthetic process"/>
    <property type="evidence" value="ECO:0007669"/>
    <property type="project" value="InterPro"/>
</dbReference>
<organism evidence="2 3">
    <name type="scientific">Mobilicoccus pelagius NBRC 104925</name>
    <dbReference type="NCBI Taxonomy" id="1089455"/>
    <lineage>
        <taxon>Bacteria</taxon>
        <taxon>Bacillati</taxon>
        <taxon>Actinomycetota</taxon>
        <taxon>Actinomycetes</taxon>
        <taxon>Micrococcales</taxon>
        <taxon>Dermatophilaceae</taxon>
        <taxon>Mobilicoccus</taxon>
    </lineage>
</organism>
<evidence type="ECO:0008006" key="4">
    <source>
        <dbReference type="Google" id="ProtNLM"/>
    </source>
</evidence>
<dbReference type="eggNOG" id="COG0500">
    <property type="taxonomic scope" value="Bacteria"/>
</dbReference>
<name>H5UVS3_9MICO</name>
<dbReference type="Gene3D" id="3.40.50.150">
    <property type="entry name" value="Vaccinia Virus protein VP39"/>
    <property type="match status" value="1"/>
</dbReference>
<dbReference type="RefSeq" id="WP_009483674.1">
    <property type="nucleotide sequence ID" value="NZ_BAFE01000094.1"/>
</dbReference>
<dbReference type="AlphaFoldDB" id="H5UVS3"/>
<dbReference type="Proteomes" id="UP000004367">
    <property type="component" value="Unassembled WGS sequence"/>
</dbReference>
<gene>
    <name evidence="2" type="ORF">MOPEL_135_00690</name>
</gene>
<feature type="compositionally biased region" description="Low complexity" evidence="1">
    <location>
        <begin position="209"/>
        <end position="226"/>
    </location>
</feature>
<dbReference type="GO" id="GO:0008757">
    <property type="term" value="F:S-adenosylmethionine-dependent methyltransferase activity"/>
    <property type="evidence" value="ECO:0007669"/>
    <property type="project" value="InterPro"/>
</dbReference>
<dbReference type="STRING" id="1089455.MOPEL_135_00690"/>
<dbReference type="EMBL" id="BAFE01000094">
    <property type="protein sequence ID" value="GAB49831.1"/>
    <property type="molecule type" value="Genomic_DNA"/>
</dbReference>
<evidence type="ECO:0000313" key="3">
    <source>
        <dbReference type="Proteomes" id="UP000004367"/>
    </source>
</evidence>
<accession>H5UVS3</accession>
<protein>
    <recommendedName>
        <fullName evidence="4">Methyltransferase</fullName>
    </recommendedName>
</protein>
<dbReference type="InterPro" id="IPR008715">
    <property type="entry name" value="SAM-MeTfrase_NodS-like"/>
</dbReference>
<dbReference type="CDD" id="cd02440">
    <property type="entry name" value="AdoMet_MTases"/>
    <property type="match status" value="1"/>
</dbReference>
<feature type="region of interest" description="Disordered" evidence="1">
    <location>
        <begin position="194"/>
        <end position="226"/>
    </location>
</feature>
<sequence length="226" mass="24048">MSTPDFDRMYADDPDPWQVATSWYERRKIAVVLASLRRPHYGYVWDAGCGTGELAAGLAGRADAVLATDASGEAVALATTRLAEFDHVRLARSPLPGRPDVLDGAPDLVVVSEVLYYLDADDRAATYALVDDVATPDADLVLVNWGPHPDDAHVSGLEAFNEAAAALAARGWGRIVTHTDAEFLLGVFSRDVPGDVGGRDTADGEDADSPATPDARADTTPTEETR</sequence>
<keyword evidence="3" id="KW-1185">Reference proteome</keyword>
<evidence type="ECO:0000313" key="2">
    <source>
        <dbReference type="EMBL" id="GAB49831.1"/>
    </source>
</evidence>